<dbReference type="HOGENOM" id="CLU_2223475_0_0_1"/>
<reference evidence="2" key="1">
    <citation type="journal article" date="2014" name="Proc. Natl. Acad. Sci. U.S.A.">
        <title>Extensive sampling of basidiomycete genomes demonstrates inadequacy of the white-rot/brown-rot paradigm for wood decay fungi.</title>
        <authorList>
            <person name="Riley R."/>
            <person name="Salamov A.A."/>
            <person name="Brown D.W."/>
            <person name="Nagy L.G."/>
            <person name="Floudas D."/>
            <person name="Held B.W."/>
            <person name="Levasseur A."/>
            <person name="Lombard V."/>
            <person name="Morin E."/>
            <person name="Otillar R."/>
            <person name="Lindquist E.A."/>
            <person name="Sun H."/>
            <person name="LaButti K.M."/>
            <person name="Schmutz J."/>
            <person name="Jabbour D."/>
            <person name="Luo H."/>
            <person name="Baker S.E."/>
            <person name="Pisabarro A.G."/>
            <person name="Walton J.D."/>
            <person name="Blanchette R.A."/>
            <person name="Henrissat B."/>
            <person name="Martin F."/>
            <person name="Cullen D."/>
            <person name="Hibbett D.S."/>
            <person name="Grigoriev I.V."/>
        </authorList>
    </citation>
    <scope>NUCLEOTIDE SEQUENCE [LARGE SCALE GENOMIC DNA]</scope>
    <source>
        <strain evidence="2">CBS 339.88</strain>
    </source>
</reference>
<accession>A0A067SXC8</accession>
<dbReference type="EMBL" id="KL142389">
    <property type="protein sequence ID" value="KDR72344.1"/>
    <property type="molecule type" value="Genomic_DNA"/>
</dbReference>
<evidence type="ECO:0000313" key="1">
    <source>
        <dbReference type="EMBL" id="KDR72344.1"/>
    </source>
</evidence>
<organism evidence="1 2">
    <name type="scientific">Galerina marginata (strain CBS 339.88)</name>
    <dbReference type="NCBI Taxonomy" id="685588"/>
    <lineage>
        <taxon>Eukaryota</taxon>
        <taxon>Fungi</taxon>
        <taxon>Dikarya</taxon>
        <taxon>Basidiomycota</taxon>
        <taxon>Agaricomycotina</taxon>
        <taxon>Agaricomycetes</taxon>
        <taxon>Agaricomycetidae</taxon>
        <taxon>Agaricales</taxon>
        <taxon>Agaricineae</taxon>
        <taxon>Strophariaceae</taxon>
        <taxon>Galerina</taxon>
    </lineage>
</organism>
<sequence length="106" mass="11857">MRTSSAYCDKTPANHLQEGLVDEETSRKPLPSRHLTTLIPSRLPFCVSRPPNSVTTPEKHQGHPSTSCCAFVQYGPASPSHLRTRQITSSFCPFVYSSRNVRLFPQ</sequence>
<keyword evidence="2" id="KW-1185">Reference proteome</keyword>
<protein>
    <submittedName>
        <fullName evidence="1">Uncharacterized protein</fullName>
    </submittedName>
</protein>
<evidence type="ECO:0000313" key="2">
    <source>
        <dbReference type="Proteomes" id="UP000027222"/>
    </source>
</evidence>
<dbReference type="Proteomes" id="UP000027222">
    <property type="component" value="Unassembled WGS sequence"/>
</dbReference>
<dbReference type="AlphaFoldDB" id="A0A067SXC8"/>
<name>A0A067SXC8_GALM3</name>
<proteinExistence type="predicted"/>
<gene>
    <name evidence="1" type="ORF">GALMADRAFT_769685</name>
</gene>